<name>A0AA41KHW2_9EURY</name>
<evidence type="ECO:0000313" key="1">
    <source>
        <dbReference type="EMBL" id="MBV0902201.1"/>
    </source>
</evidence>
<reference evidence="1" key="1">
    <citation type="submission" date="2021-06" db="EMBL/GenBank/DDBJ databases">
        <title>New haloarchaea isolates fom saline soil.</title>
        <authorList>
            <person name="Duran-Viseras A."/>
            <person name="Sanchez-Porro C.S."/>
            <person name="Ventosa A."/>
        </authorList>
    </citation>
    <scope>NUCLEOTIDE SEQUENCE</scope>
    <source>
        <strain evidence="1">JCM 18369</strain>
    </source>
</reference>
<dbReference type="Proteomes" id="UP001166304">
    <property type="component" value="Unassembled WGS sequence"/>
</dbReference>
<evidence type="ECO:0000313" key="2">
    <source>
        <dbReference type="Proteomes" id="UP001166304"/>
    </source>
</evidence>
<accession>A0AA41KHW2</accession>
<organism evidence="1 2">
    <name type="scientific">Haloarcula salina</name>
    <dbReference type="NCBI Taxonomy" id="1429914"/>
    <lineage>
        <taxon>Archaea</taxon>
        <taxon>Methanobacteriati</taxon>
        <taxon>Methanobacteriota</taxon>
        <taxon>Stenosarchaea group</taxon>
        <taxon>Halobacteria</taxon>
        <taxon>Halobacteriales</taxon>
        <taxon>Haloarculaceae</taxon>
        <taxon>Haloarcula</taxon>
    </lineage>
</organism>
<gene>
    <name evidence="1" type="ORF">KTS37_10420</name>
</gene>
<dbReference type="EMBL" id="JAHQXE010000003">
    <property type="protein sequence ID" value="MBV0902201.1"/>
    <property type="molecule type" value="Genomic_DNA"/>
</dbReference>
<sequence length="90" mass="10065">MGDDVFTEPDEPADEWVDVRMTDPDEGEWDIDVVVADGRVEFVDLRVRPALLEGFIECLVDDVADERARAILAETASRKGLDLDDLTAEE</sequence>
<comment type="caution">
    <text evidence="1">The sequence shown here is derived from an EMBL/GenBank/DDBJ whole genome shotgun (WGS) entry which is preliminary data.</text>
</comment>
<proteinExistence type="predicted"/>
<dbReference type="AlphaFoldDB" id="A0AA41KHW2"/>
<dbReference type="RefSeq" id="WP_162413616.1">
    <property type="nucleotide sequence ID" value="NZ_JAHQXE010000003.1"/>
</dbReference>
<keyword evidence="2" id="KW-1185">Reference proteome</keyword>
<protein>
    <submittedName>
        <fullName evidence="1">Uncharacterized protein</fullName>
    </submittedName>
</protein>